<evidence type="ECO:0000259" key="6">
    <source>
        <dbReference type="PROSITE" id="PS50950"/>
    </source>
</evidence>
<name>A0A151IJC9_9HYME</name>
<protein>
    <recommendedName>
        <fullName evidence="6">THAP-type domain-containing protein</fullName>
    </recommendedName>
</protein>
<proteinExistence type="predicted"/>
<feature type="non-terminal residue" evidence="7">
    <location>
        <position position="1"/>
    </location>
</feature>
<evidence type="ECO:0000256" key="2">
    <source>
        <dbReference type="ARBA" id="ARBA00022771"/>
    </source>
</evidence>
<evidence type="ECO:0000313" key="7">
    <source>
        <dbReference type="EMBL" id="KYN03295.1"/>
    </source>
</evidence>
<keyword evidence="4 5" id="KW-0238">DNA-binding</keyword>
<dbReference type="SUPFAM" id="SSF57716">
    <property type="entry name" value="Glucocorticoid receptor-like (DNA-binding domain)"/>
    <property type="match status" value="1"/>
</dbReference>
<keyword evidence="3" id="KW-0862">Zinc</keyword>
<dbReference type="InterPro" id="IPR006612">
    <property type="entry name" value="THAP_Znf"/>
</dbReference>
<keyword evidence="1" id="KW-0479">Metal-binding</keyword>
<keyword evidence="2 5" id="KW-0863">Zinc-finger</keyword>
<evidence type="ECO:0000313" key="8">
    <source>
        <dbReference type="Proteomes" id="UP000078542"/>
    </source>
</evidence>
<dbReference type="Proteomes" id="UP000078542">
    <property type="component" value="Unassembled WGS sequence"/>
</dbReference>
<organism evidence="7 8">
    <name type="scientific">Cyphomyrmex costatus</name>
    <dbReference type="NCBI Taxonomy" id="456900"/>
    <lineage>
        <taxon>Eukaryota</taxon>
        <taxon>Metazoa</taxon>
        <taxon>Ecdysozoa</taxon>
        <taxon>Arthropoda</taxon>
        <taxon>Hexapoda</taxon>
        <taxon>Insecta</taxon>
        <taxon>Pterygota</taxon>
        <taxon>Neoptera</taxon>
        <taxon>Endopterygota</taxon>
        <taxon>Hymenoptera</taxon>
        <taxon>Apocrita</taxon>
        <taxon>Aculeata</taxon>
        <taxon>Formicoidea</taxon>
        <taxon>Formicidae</taxon>
        <taxon>Myrmicinae</taxon>
        <taxon>Cyphomyrmex</taxon>
    </lineage>
</organism>
<dbReference type="SMART" id="SM00980">
    <property type="entry name" value="THAP"/>
    <property type="match status" value="1"/>
</dbReference>
<dbReference type="GO" id="GO:0008270">
    <property type="term" value="F:zinc ion binding"/>
    <property type="evidence" value="ECO:0007669"/>
    <property type="project" value="UniProtKB-KW"/>
</dbReference>
<dbReference type="Pfam" id="PF05485">
    <property type="entry name" value="THAP"/>
    <property type="match status" value="1"/>
</dbReference>
<dbReference type="PANTHER" id="PTHR46927:SF3">
    <property type="entry name" value="THAP-TYPE DOMAIN-CONTAINING PROTEIN"/>
    <property type="match status" value="1"/>
</dbReference>
<evidence type="ECO:0000256" key="1">
    <source>
        <dbReference type="ARBA" id="ARBA00022723"/>
    </source>
</evidence>
<dbReference type="AlphaFoldDB" id="A0A151IJC9"/>
<dbReference type="GO" id="GO:0003677">
    <property type="term" value="F:DNA binding"/>
    <property type="evidence" value="ECO:0007669"/>
    <property type="project" value="UniProtKB-UniRule"/>
</dbReference>
<evidence type="ECO:0000256" key="5">
    <source>
        <dbReference type="PROSITE-ProRule" id="PRU00309"/>
    </source>
</evidence>
<dbReference type="InterPro" id="IPR052224">
    <property type="entry name" value="THAP_domain_protein"/>
</dbReference>
<dbReference type="PANTHER" id="PTHR46927">
    <property type="entry name" value="AGAP005574-PA"/>
    <property type="match status" value="1"/>
</dbReference>
<sequence length="75" mass="8861">QWIKAINRKDWTPISSSRICYLHFKSSDYSNTAGKVLRLKPDVVPTLNLHCINANKGTCKYQNQCYMFEPMLFWF</sequence>
<dbReference type="EMBL" id="KQ977365">
    <property type="protein sequence ID" value="KYN03295.1"/>
    <property type="molecule type" value="Genomic_DNA"/>
</dbReference>
<dbReference type="PROSITE" id="PS50950">
    <property type="entry name" value="ZF_THAP"/>
    <property type="match status" value="1"/>
</dbReference>
<gene>
    <name evidence="7" type="ORF">ALC62_05863</name>
</gene>
<reference evidence="7 8" key="1">
    <citation type="submission" date="2016-03" db="EMBL/GenBank/DDBJ databases">
        <title>Cyphomyrmex costatus WGS genome.</title>
        <authorList>
            <person name="Nygaard S."/>
            <person name="Hu H."/>
            <person name="Boomsma J."/>
            <person name="Zhang G."/>
        </authorList>
    </citation>
    <scope>NUCLEOTIDE SEQUENCE [LARGE SCALE GENOMIC DNA]</scope>
    <source>
        <strain evidence="7">MS0001</strain>
        <tissue evidence="7">Whole body</tissue>
    </source>
</reference>
<evidence type="ECO:0000256" key="3">
    <source>
        <dbReference type="ARBA" id="ARBA00022833"/>
    </source>
</evidence>
<accession>A0A151IJC9</accession>
<evidence type="ECO:0000256" key="4">
    <source>
        <dbReference type="ARBA" id="ARBA00023125"/>
    </source>
</evidence>
<feature type="domain" description="THAP-type" evidence="6">
    <location>
        <begin position="1"/>
        <end position="48"/>
    </location>
</feature>
<keyword evidence="8" id="KW-1185">Reference proteome</keyword>